<dbReference type="EMBL" id="JACLQD010000001">
    <property type="protein sequence ID" value="MBC2834244.1"/>
    <property type="molecule type" value="Genomic_DNA"/>
</dbReference>
<protein>
    <submittedName>
        <fullName evidence="2">DUF3833 domain-containing protein</fullName>
    </submittedName>
</protein>
<evidence type="ECO:0000256" key="1">
    <source>
        <dbReference type="SAM" id="SignalP"/>
    </source>
</evidence>
<dbReference type="PROSITE" id="PS51257">
    <property type="entry name" value="PROKAR_LIPOPROTEIN"/>
    <property type="match status" value="1"/>
</dbReference>
<feature type="signal peptide" evidence="1">
    <location>
        <begin position="1"/>
        <end position="16"/>
    </location>
</feature>
<dbReference type="Proteomes" id="UP000555411">
    <property type="component" value="Unassembled WGS sequence"/>
</dbReference>
<name>A0A842I544_9RHOB</name>
<dbReference type="InterPro" id="IPR024409">
    <property type="entry name" value="DUF3833"/>
</dbReference>
<feature type="chain" id="PRO_5032361175" evidence="1">
    <location>
        <begin position="17"/>
        <end position="185"/>
    </location>
</feature>
<sequence>MRLVLAGLLAGMAVLAGCTGKPALTDAAMTERDFALERFFDGRLVARGQFQDVFGTVRRSFTVQIAGDWDGERLRLVEDFVYEDGSTEQRVWTLRKVGPVTADQAWEGTAPGVIGVAKGQEKGDRFNWRYTIDLPVPSAGGETGVTRVGFDDWMWLQDERHLFNRAYMKRWGVDVGDVSISFEKR</sequence>
<evidence type="ECO:0000313" key="3">
    <source>
        <dbReference type="Proteomes" id="UP000555411"/>
    </source>
</evidence>
<keyword evidence="1" id="KW-0732">Signal</keyword>
<keyword evidence="3" id="KW-1185">Reference proteome</keyword>
<dbReference type="AlphaFoldDB" id="A0A842I544"/>
<proteinExistence type="predicted"/>
<organism evidence="2 3">
    <name type="scientific">Paragemmobacter straminiformis</name>
    <dbReference type="NCBI Taxonomy" id="2045119"/>
    <lineage>
        <taxon>Bacteria</taxon>
        <taxon>Pseudomonadati</taxon>
        <taxon>Pseudomonadota</taxon>
        <taxon>Alphaproteobacteria</taxon>
        <taxon>Rhodobacterales</taxon>
        <taxon>Paracoccaceae</taxon>
        <taxon>Paragemmobacter</taxon>
    </lineage>
</organism>
<gene>
    <name evidence="2" type="ORF">H7F16_01915</name>
</gene>
<dbReference type="RefSeq" id="WP_185795860.1">
    <property type="nucleotide sequence ID" value="NZ_JACLQD010000001.1"/>
</dbReference>
<accession>A0A842I544</accession>
<comment type="caution">
    <text evidence="2">The sequence shown here is derived from an EMBL/GenBank/DDBJ whole genome shotgun (WGS) entry which is preliminary data.</text>
</comment>
<reference evidence="2 3" key="1">
    <citation type="journal article" date="2017" name="Int. J. Syst. Evol. Microbiol.">
        <title>Gemmobacter straminiformis sp. nov., isolated from an artificial fountain.</title>
        <authorList>
            <person name="Kang J.Y."/>
            <person name="Kim M.J."/>
            <person name="Chun J."/>
            <person name="Son K.P."/>
            <person name="Jahng K.Y."/>
        </authorList>
    </citation>
    <scope>NUCLEOTIDE SEQUENCE [LARGE SCALE GENOMIC DNA]</scope>
    <source>
        <strain evidence="2 3">CAM-8</strain>
    </source>
</reference>
<evidence type="ECO:0000313" key="2">
    <source>
        <dbReference type="EMBL" id="MBC2834244.1"/>
    </source>
</evidence>
<dbReference type="Pfam" id="PF12915">
    <property type="entry name" value="DUF3833"/>
    <property type="match status" value="1"/>
</dbReference>